<gene>
    <name evidence="1" type="ORF">IW15_16300</name>
</gene>
<proteinExistence type="predicted"/>
<accession>A0A086A3P5</accession>
<evidence type="ECO:0000313" key="2">
    <source>
        <dbReference type="Proteomes" id="UP000028705"/>
    </source>
</evidence>
<organism evidence="1 2">
    <name type="scientific">Chryseobacterium soli</name>
    <dbReference type="NCBI Taxonomy" id="445961"/>
    <lineage>
        <taxon>Bacteria</taxon>
        <taxon>Pseudomonadati</taxon>
        <taxon>Bacteroidota</taxon>
        <taxon>Flavobacteriia</taxon>
        <taxon>Flavobacteriales</taxon>
        <taxon>Weeksellaceae</taxon>
        <taxon>Chryseobacterium group</taxon>
        <taxon>Chryseobacterium</taxon>
    </lineage>
</organism>
<protein>
    <submittedName>
        <fullName evidence="1">Uncharacterized protein</fullName>
    </submittedName>
</protein>
<keyword evidence="2" id="KW-1185">Reference proteome</keyword>
<evidence type="ECO:0000313" key="1">
    <source>
        <dbReference type="EMBL" id="KFF11309.1"/>
    </source>
</evidence>
<dbReference type="EMBL" id="JPRH01000007">
    <property type="protein sequence ID" value="KFF11309.1"/>
    <property type="molecule type" value="Genomic_DNA"/>
</dbReference>
<dbReference type="OrthoDB" id="1264261at2"/>
<reference evidence="1 2" key="1">
    <citation type="submission" date="2014-07" db="EMBL/GenBank/DDBJ databases">
        <title>Genome of Chryseobacterium soli DSM 19298.</title>
        <authorList>
            <person name="Stropko S.J."/>
            <person name="Pipes S.E."/>
            <person name="Newman J."/>
        </authorList>
    </citation>
    <scope>NUCLEOTIDE SEQUENCE [LARGE SCALE GENOMIC DNA]</scope>
    <source>
        <strain evidence="1 2">DSM 19298</strain>
    </source>
</reference>
<comment type="caution">
    <text evidence="1">The sequence shown here is derived from an EMBL/GenBank/DDBJ whole genome shotgun (WGS) entry which is preliminary data.</text>
</comment>
<dbReference type="Proteomes" id="UP000028705">
    <property type="component" value="Unassembled WGS sequence"/>
</dbReference>
<sequence length="73" mass="8848">MLTSKDSFLHLLKAEIEEFYKISIPDYTEEKQIVYILSRHLLGIYEKKLYVNFLCGKVVDYKVFYYIFNKKLI</sequence>
<dbReference type="RefSeq" id="WP_034713259.1">
    <property type="nucleotide sequence ID" value="NZ_JPRH01000007.1"/>
</dbReference>
<dbReference type="AlphaFoldDB" id="A0A086A3P5"/>
<name>A0A086A3P5_9FLAO</name>